<reference evidence="2 3" key="1">
    <citation type="submission" date="2015-12" db="EMBL/GenBank/DDBJ databases">
        <title>The genome of Folsomia candida.</title>
        <authorList>
            <person name="Faddeeva A."/>
            <person name="Derks M.F."/>
            <person name="Anvar Y."/>
            <person name="Smit S."/>
            <person name="Van Straalen N."/>
            <person name="Roelofs D."/>
        </authorList>
    </citation>
    <scope>NUCLEOTIDE SEQUENCE [LARGE SCALE GENOMIC DNA]</scope>
    <source>
        <strain evidence="2 3">VU population</strain>
        <tissue evidence="2">Whole body</tissue>
    </source>
</reference>
<dbReference type="OrthoDB" id="5978072at2759"/>
<dbReference type="Proteomes" id="UP000198287">
    <property type="component" value="Unassembled WGS sequence"/>
</dbReference>
<evidence type="ECO:0000313" key="2">
    <source>
        <dbReference type="EMBL" id="OXA52579.1"/>
    </source>
</evidence>
<accession>A0A226E576</accession>
<dbReference type="EMBL" id="LNIX01000006">
    <property type="protein sequence ID" value="OXA52579.1"/>
    <property type="molecule type" value="Genomic_DNA"/>
</dbReference>
<evidence type="ECO:0000259" key="1">
    <source>
        <dbReference type="PROSITE" id="PS51144"/>
    </source>
</evidence>
<evidence type="ECO:0000313" key="3">
    <source>
        <dbReference type="Proteomes" id="UP000198287"/>
    </source>
</evidence>
<name>A0A226E576_FOLCA</name>
<gene>
    <name evidence="2" type="ORF">Fcan01_12087</name>
</gene>
<keyword evidence="3" id="KW-1185">Reference proteome</keyword>
<dbReference type="InterPro" id="IPR036398">
    <property type="entry name" value="CA_dom_sf"/>
</dbReference>
<organism evidence="2 3">
    <name type="scientific">Folsomia candida</name>
    <name type="common">Springtail</name>
    <dbReference type="NCBI Taxonomy" id="158441"/>
    <lineage>
        <taxon>Eukaryota</taxon>
        <taxon>Metazoa</taxon>
        <taxon>Ecdysozoa</taxon>
        <taxon>Arthropoda</taxon>
        <taxon>Hexapoda</taxon>
        <taxon>Collembola</taxon>
        <taxon>Entomobryomorpha</taxon>
        <taxon>Isotomoidea</taxon>
        <taxon>Isotomidae</taxon>
        <taxon>Proisotominae</taxon>
        <taxon>Folsomia</taxon>
    </lineage>
</organism>
<dbReference type="PROSITE" id="PS51144">
    <property type="entry name" value="ALPHA_CA_2"/>
    <property type="match status" value="1"/>
</dbReference>
<dbReference type="Gene3D" id="3.10.200.10">
    <property type="entry name" value="Alpha carbonic anhydrase"/>
    <property type="match status" value="1"/>
</dbReference>
<dbReference type="InterPro" id="IPR001148">
    <property type="entry name" value="CA_dom"/>
</dbReference>
<dbReference type="AlphaFoldDB" id="A0A226E576"/>
<sequence>MEVKGVNRRMEIPTRDTMGESGKSLLNELYVSWLFPPVEKERDGDWRWWESCLFIPKSVLLCESVEDASYSISPGEGKMLLYGDGPAFWGLINPQWSLCSKGRRQSPVNVEPSKLLYDPSLRPIHIDKTPTRTTMLLAN</sequence>
<proteinExistence type="predicted"/>
<comment type="caution">
    <text evidence="2">The sequence shown here is derived from an EMBL/GenBank/DDBJ whole genome shotgun (WGS) entry which is preliminary data.</text>
</comment>
<dbReference type="SUPFAM" id="SSF51069">
    <property type="entry name" value="Carbonic anhydrase"/>
    <property type="match status" value="1"/>
</dbReference>
<feature type="domain" description="Alpha-carbonic anhydrase" evidence="1">
    <location>
        <begin position="68"/>
        <end position="139"/>
    </location>
</feature>
<protein>
    <submittedName>
        <fullName evidence="2">Carbonic anhydrase-related protein 10</fullName>
    </submittedName>
</protein>